<evidence type="ECO:0000256" key="2">
    <source>
        <dbReference type="ARBA" id="ARBA00004613"/>
    </source>
</evidence>
<dbReference type="SMART" id="SM00656">
    <property type="entry name" value="Amb_all"/>
    <property type="match status" value="1"/>
</dbReference>
<dbReference type="Pfam" id="PF18283">
    <property type="entry name" value="CBM77"/>
    <property type="match status" value="1"/>
</dbReference>
<dbReference type="InterPro" id="IPR006626">
    <property type="entry name" value="PbH1"/>
</dbReference>
<protein>
    <recommendedName>
        <fullName evidence="11">Pectate lyase domain-containing protein</fullName>
    </recommendedName>
</protein>
<evidence type="ECO:0000256" key="8">
    <source>
        <dbReference type="ARBA" id="ARBA00038263"/>
    </source>
</evidence>
<dbReference type="GO" id="GO:0046872">
    <property type="term" value="F:metal ion binding"/>
    <property type="evidence" value="ECO:0007669"/>
    <property type="project" value="UniProtKB-KW"/>
</dbReference>
<evidence type="ECO:0000259" key="11">
    <source>
        <dbReference type="SMART" id="SM00656"/>
    </source>
</evidence>
<dbReference type="PANTHER" id="PTHR40088">
    <property type="entry name" value="PECTATE LYASE (EUROFUNG)"/>
    <property type="match status" value="1"/>
</dbReference>
<dbReference type="GO" id="GO:0005576">
    <property type="term" value="C:extracellular region"/>
    <property type="evidence" value="ECO:0007669"/>
    <property type="project" value="UniProtKB-SubCell"/>
</dbReference>
<comment type="subcellular location">
    <subcellularLocation>
        <location evidence="2 9">Secreted</location>
    </subcellularLocation>
</comment>
<comment type="cofactor">
    <cofactor evidence="1">
        <name>Ca(2+)</name>
        <dbReference type="ChEBI" id="CHEBI:29108"/>
    </cofactor>
</comment>
<dbReference type="InterPro" id="IPR012334">
    <property type="entry name" value="Pectin_lyas_fold"/>
</dbReference>
<keyword evidence="5" id="KW-0732">Signal</keyword>
<gene>
    <name evidence="12" type="ORF">BN656_00358</name>
</gene>
<dbReference type="InterPro" id="IPR002022">
    <property type="entry name" value="Pec_lyase"/>
</dbReference>
<dbReference type="GO" id="GO:0000272">
    <property type="term" value="P:polysaccharide catabolic process"/>
    <property type="evidence" value="ECO:0007669"/>
    <property type="project" value="UniProtKB-KW"/>
</dbReference>
<evidence type="ECO:0000256" key="6">
    <source>
        <dbReference type="ARBA" id="ARBA00022837"/>
    </source>
</evidence>
<reference evidence="12" key="1">
    <citation type="submission" date="2012-11" db="EMBL/GenBank/DDBJ databases">
        <title>Dependencies among metagenomic species, viruses, plasmids and units of genetic variation.</title>
        <authorList>
            <person name="Nielsen H.B."/>
            <person name="Almeida M."/>
            <person name="Juncker A.S."/>
            <person name="Rasmussen S."/>
            <person name="Li J."/>
            <person name="Sunagawa S."/>
            <person name="Plichta D."/>
            <person name="Gautier L."/>
            <person name="Le Chatelier E."/>
            <person name="Peletier E."/>
            <person name="Bonde I."/>
            <person name="Nielsen T."/>
            <person name="Manichanh C."/>
            <person name="Arumugam M."/>
            <person name="Batto J."/>
            <person name="Santos M.B.Q.D."/>
            <person name="Blom N."/>
            <person name="Borruel N."/>
            <person name="Burgdorf K.S."/>
            <person name="Boumezbeur F."/>
            <person name="Casellas F."/>
            <person name="Dore J."/>
            <person name="Guarner F."/>
            <person name="Hansen T."/>
            <person name="Hildebrand F."/>
            <person name="Kaas R.S."/>
            <person name="Kennedy S."/>
            <person name="Kristiansen K."/>
            <person name="Kultima J.R."/>
            <person name="Leonard P."/>
            <person name="Levenez F."/>
            <person name="Lund O."/>
            <person name="Moumen B."/>
            <person name="Le Paslier D."/>
            <person name="Pons N."/>
            <person name="Pedersen O."/>
            <person name="Prifti E."/>
            <person name="Qin J."/>
            <person name="Raes J."/>
            <person name="Tap J."/>
            <person name="Tims S."/>
            <person name="Ussery D.W."/>
            <person name="Yamada T."/>
            <person name="MetaHit consortium"/>
            <person name="Renault P."/>
            <person name="Sicheritz-Ponten T."/>
            <person name="Bork P."/>
            <person name="Wang J."/>
            <person name="Brunak S."/>
            <person name="Ehrlich S.D."/>
        </authorList>
    </citation>
    <scope>NUCLEOTIDE SEQUENCE [LARGE SCALE GENOMIC DNA]</scope>
</reference>
<sequence length="929" mass="99151">MAFMDDGISLDTKNCNIWVHNMDIFYGSTGGDSDQAKGDGSVDVKGASTNVTISYVHFWDSGKCSLCGMSDSAEFLVTYHHNWFDHSDSRHARIRVASVHLYNNYYDGNAKYGVGTTKGSSAFVEANYFRNCKNPMMSSLQGSDARADKGTFSGENGGMIKAYGNVVEGASNLVYANSDAGTMSADPKSFDAYLASSRDEQVPSSYTTVAGGTKYNNFDTSSSYDIGVKASAVDKAEDVPAVVTKYAGRMNGGDFKWTFSASDDTNYSVDTALKSAVVSYKSSVRAIGGYNGKAEIPAETTTQAPTVKPTEKATEKATQAPTVKPTEKATEKATEKETQAPTVKPTEKETQSLAPSVTETKIHNFTKNGKTSSYFKITGNLSKSKGKVTYNGLKLTKCLKIESSTKITFKTDSDAKLTLVFNASNSSAIKVDGREYALDNGILNIEIKAGEHSITKADPANLFYIEVSSKKSSSEETTTEKASESTTQAPTEKPSDSRPETPVESDIYVSPSGKASAAGSKNDPMDFVTAINKISAGKTIYMAEGTYKYTQTILINENNSGKEGAYKTVKALGGKKVTIDFDGMAEAGANRGIVLDGSYWHFYGIDICNAGDNGMLLSGDHNILELCQFYANHDSGLQISRYNTSYNTIDKWPSYNRILNCTAFNNKDEATAENADGFAAKLTCGEGNVFDGCISYCNSDDGWDLYAKPATGSIGVITIRNCVAFGNGKLTDGTGSANGDMNGFKLGGSNGACPTPHIVENCLAFNNGATGFTDNGNGGAISMKNCTAVNNGVFNSAKANFMCYRTSSGAKYTNLVSYMADSRTGATDQFLGTVTNSIYNYKGVGTYWVNSWKATGGKTKYTGSEANDHKITSSDFVSTTIPGYNASKGSYATDYHTTLRNADGSINMNGLFQLRSSSDIARTGAGAGL</sequence>
<evidence type="ECO:0000313" key="12">
    <source>
        <dbReference type="EMBL" id="CDD55579.1"/>
    </source>
</evidence>
<evidence type="ECO:0000256" key="5">
    <source>
        <dbReference type="ARBA" id="ARBA00022729"/>
    </source>
</evidence>
<feature type="region of interest" description="Disordered" evidence="10">
    <location>
        <begin position="298"/>
        <end position="362"/>
    </location>
</feature>
<keyword evidence="4" id="KW-0479">Metal-binding</keyword>
<dbReference type="SMART" id="SM00710">
    <property type="entry name" value="PbH1"/>
    <property type="match status" value="7"/>
</dbReference>
<keyword evidence="9" id="KW-0624">Polysaccharide degradation</keyword>
<dbReference type="EMBL" id="CBHH010000014">
    <property type="protein sequence ID" value="CDD55579.1"/>
    <property type="molecule type" value="Genomic_DNA"/>
</dbReference>
<evidence type="ECO:0000256" key="7">
    <source>
        <dbReference type="ARBA" id="ARBA00023239"/>
    </source>
</evidence>
<feature type="compositionally biased region" description="Polar residues" evidence="10">
    <location>
        <begin position="351"/>
        <end position="362"/>
    </location>
</feature>
<evidence type="ECO:0000256" key="4">
    <source>
        <dbReference type="ARBA" id="ARBA00022723"/>
    </source>
</evidence>
<evidence type="ECO:0000256" key="10">
    <source>
        <dbReference type="SAM" id="MobiDB-lite"/>
    </source>
</evidence>
<feature type="domain" description="Pectate lyase" evidence="11">
    <location>
        <begin position="2"/>
        <end position="135"/>
    </location>
</feature>
<feature type="compositionally biased region" description="Basic and acidic residues" evidence="10">
    <location>
        <begin position="473"/>
        <end position="483"/>
    </location>
</feature>
<dbReference type="InterPro" id="IPR041253">
    <property type="entry name" value="CBM77"/>
</dbReference>
<dbReference type="InterPro" id="IPR053868">
    <property type="entry name" value="Pel9A-like_beta_helix"/>
</dbReference>
<dbReference type="Pfam" id="PF22842">
    <property type="entry name" value="Pel9A-like_beta_helix"/>
    <property type="match status" value="1"/>
</dbReference>
<evidence type="ECO:0000256" key="3">
    <source>
        <dbReference type="ARBA" id="ARBA00022525"/>
    </source>
</evidence>
<evidence type="ECO:0000313" key="13">
    <source>
        <dbReference type="Proteomes" id="UP000018141"/>
    </source>
</evidence>
<comment type="similarity">
    <text evidence="9">Belongs to the polysaccharide lyase 1 family.</text>
</comment>
<evidence type="ECO:0000256" key="9">
    <source>
        <dbReference type="RuleBase" id="RU361173"/>
    </source>
</evidence>
<dbReference type="Gene3D" id="2.160.20.10">
    <property type="entry name" value="Single-stranded right-handed beta-helix, Pectin lyase-like"/>
    <property type="match status" value="2"/>
</dbReference>
<dbReference type="Pfam" id="PF00544">
    <property type="entry name" value="Pectate_lyase_4"/>
    <property type="match status" value="1"/>
</dbReference>
<feature type="compositionally biased region" description="Basic and acidic residues" evidence="10">
    <location>
        <begin position="325"/>
        <end position="338"/>
    </location>
</feature>
<comment type="caution">
    <text evidence="12">The sequence shown here is derived from an EMBL/GenBank/DDBJ whole genome shotgun (WGS) entry which is preliminary data.</text>
</comment>
<comment type="similarity">
    <text evidence="8">Belongs to the polysaccharide lyase 9 family.</text>
</comment>
<keyword evidence="6" id="KW-0106">Calcium</keyword>
<dbReference type="InterPro" id="IPR011050">
    <property type="entry name" value="Pectin_lyase_fold/virulence"/>
</dbReference>
<evidence type="ECO:0000256" key="1">
    <source>
        <dbReference type="ARBA" id="ARBA00001913"/>
    </source>
</evidence>
<dbReference type="InterPro" id="IPR052052">
    <property type="entry name" value="Polysaccharide_Lyase_9"/>
</dbReference>
<dbReference type="AlphaFoldDB" id="R7AJA3"/>
<name>R7AJA3_9FIRM</name>
<feature type="region of interest" description="Disordered" evidence="10">
    <location>
        <begin position="473"/>
        <end position="520"/>
    </location>
</feature>
<keyword evidence="3 9" id="KW-0964">Secreted</keyword>
<accession>R7AJA3</accession>
<keyword evidence="7 9" id="KW-0456">Lyase</keyword>
<dbReference type="Proteomes" id="UP000018141">
    <property type="component" value="Unassembled WGS sequence"/>
</dbReference>
<dbReference type="GO" id="GO:0016837">
    <property type="term" value="F:carbon-oxygen lyase activity, acting on polysaccharides"/>
    <property type="evidence" value="ECO:0007669"/>
    <property type="project" value="TreeGrafter"/>
</dbReference>
<dbReference type="PANTHER" id="PTHR40088:SF1">
    <property type="entry name" value="PECTATE LYASE PEL9"/>
    <property type="match status" value="1"/>
</dbReference>
<organism evidence="12 13">
    <name type="scientific">Bacteroides pectinophilus CAG:437</name>
    <dbReference type="NCBI Taxonomy" id="1263051"/>
    <lineage>
        <taxon>Bacteria</taxon>
        <taxon>Bacillati</taxon>
        <taxon>Bacillota</taxon>
        <taxon>Clostridia</taxon>
        <taxon>Eubacteriales</taxon>
    </lineage>
</organism>
<dbReference type="SUPFAM" id="SSF51126">
    <property type="entry name" value="Pectin lyase-like"/>
    <property type="match status" value="2"/>
</dbReference>
<keyword evidence="9" id="KW-0119">Carbohydrate metabolism</keyword>
<proteinExistence type="inferred from homology"/>